<evidence type="ECO:0000256" key="6">
    <source>
        <dbReference type="ARBA" id="ARBA00022576"/>
    </source>
</evidence>
<dbReference type="Pfam" id="PF13522">
    <property type="entry name" value="GATase_6"/>
    <property type="match status" value="1"/>
</dbReference>
<keyword evidence="6 10" id="KW-0032">Aminotransferase</keyword>
<feature type="active site" description="For Fru-6P isomerization activity" evidence="10">
    <location>
        <position position="609"/>
    </location>
</feature>
<dbReference type="PANTHER" id="PTHR10937">
    <property type="entry name" value="GLUCOSAMINE--FRUCTOSE-6-PHOSPHATE AMINOTRANSFERASE, ISOMERIZING"/>
    <property type="match status" value="1"/>
</dbReference>
<dbReference type="NCBIfam" id="TIGR01135">
    <property type="entry name" value="glmS"/>
    <property type="match status" value="1"/>
</dbReference>
<gene>
    <name evidence="10" type="primary">glmS</name>
    <name evidence="13" type="ORF">A2936_03390</name>
</gene>
<dbReference type="NCBIfam" id="NF001484">
    <property type="entry name" value="PRK00331.1"/>
    <property type="match status" value="1"/>
</dbReference>
<protein>
    <recommendedName>
        <fullName evidence="4 10">Glutamine--fructose-6-phosphate aminotransferase [isomerizing]</fullName>
        <ecNumber evidence="3 10">2.6.1.16</ecNumber>
    </recommendedName>
    <alternativeName>
        <fullName evidence="10">D-fructose-6-phosphate amidotransferase</fullName>
    </alternativeName>
    <alternativeName>
        <fullName evidence="10">GFAT</fullName>
    </alternativeName>
    <alternativeName>
        <fullName evidence="10">Glucosamine-6-phosphate synthase</fullName>
    </alternativeName>
    <alternativeName>
        <fullName evidence="10">Hexosephosphate aminotransferase</fullName>
    </alternativeName>
    <alternativeName>
        <fullName evidence="10">L-glutamine--D-fructose-6-phosphate amidotransferase</fullName>
    </alternativeName>
</protein>
<dbReference type="FunFam" id="3.40.50.10490:FF:000001">
    <property type="entry name" value="Glutamine--fructose-6-phosphate aminotransferase [isomerizing]"/>
    <property type="match status" value="1"/>
</dbReference>
<evidence type="ECO:0000256" key="4">
    <source>
        <dbReference type="ARBA" id="ARBA00016090"/>
    </source>
</evidence>
<dbReference type="GO" id="GO:0006002">
    <property type="term" value="P:fructose 6-phosphate metabolic process"/>
    <property type="evidence" value="ECO:0007669"/>
    <property type="project" value="TreeGrafter"/>
</dbReference>
<dbReference type="Gene3D" id="3.40.50.10490">
    <property type="entry name" value="Glucose-6-phosphate isomerase like protein, domain 1"/>
    <property type="match status" value="2"/>
</dbReference>
<sequence length="614" mass="66778">MCGIIGYTGKRNALPILLDGLKRLEYRGYDSAGISILNNNSLIRLRAVGQLSALEKRLNDELNKSMADGATGIAHTRWATHGSPTENNAHPHADCADKLHLVHNGIIENYQTLKSSLESAGHIFSSETDTEALAHLIEQEINNGQSLDEAVMTAVQQIKGTLGLAVVAANEPDKIVAARRSSPLLLGIGQGEYFIASDPSAIIPHTSQVIYLKDDEFAIITPAGYEIKSLSGQSVAPRTETIDWSISEITRGGYDTFMEKEIFEGPSAIANALRGRLLPDDGNVKLGGLDAAENKLRYIDKLVIVSCGTSYYAGLAGAMMIEEYAKLPVAVLHASEFRYRDIPLDKNTAVLAISQSGETADTLAAIHEAKKRGLLTLGIVNVVGSSIARETEAGVYNHAGPEISVASTKAFISQLTVLGLLTVYLGRTRTMPLAIGQRIVRELARLPDLTESILKQAHKICAIAERYNSFKNFLYIGRKYNYPTALEGALKLKEISYIHAEGYPGGELKHGPLALVTTDLPTVAIVLRDSIYEKMLSNIQEIRARQGPIIAIATENDARLSELADDIFYMPKTIEMLSPILAVIPLQLFAYEVAKLHGRDIDKPRNLAKSVTVE</sequence>
<keyword evidence="7 10" id="KW-0808">Transferase</keyword>
<evidence type="ECO:0000256" key="2">
    <source>
        <dbReference type="ARBA" id="ARBA00004496"/>
    </source>
</evidence>
<dbReference type="PROSITE" id="PS51464">
    <property type="entry name" value="SIS"/>
    <property type="match status" value="2"/>
</dbReference>
<comment type="catalytic activity">
    <reaction evidence="1 10">
        <text>D-fructose 6-phosphate + L-glutamine = D-glucosamine 6-phosphate + L-glutamate</text>
        <dbReference type="Rhea" id="RHEA:13237"/>
        <dbReference type="ChEBI" id="CHEBI:29985"/>
        <dbReference type="ChEBI" id="CHEBI:58359"/>
        <dbReference type="ChEBI" id="CHEBI:58725"/>
        <dbReference type="ChEBI" id="CHEBI:61527"/>
        <dbReference type="EC" id="2.6.1.16"/>
    </reaction>
</comment>
<evidence type="ECO:0000256" key="1">
    <source>
        <dbReference type="ARBA" id="ARBA00001031"/>
    </source>
</evidence>
<proteinExistence type="inferred from homology"/>
<feature type="domain" description="SIS" evidence="12">
    <location>
        <begin position="463"/>
        <end position="604"/>
    </location>
</feature>
<keyword evidence="8" id="KW-0677">Repeat</keyword>
<dbReference type="SUPFAM" id="SSF56235">
    <property type="entry name" value="N-terminal nucleophile aminohydrolases (Ntn hydrolases)"/>
    <property type="match status" value="1"/>
</dbReference>
<dbReference type="CDD" id="cd00714">
    <property type="entry name" value="GFAT"/>
    <property type="match status" value="1"/>
</dbReference>
<dbReference type="Gene3D" id="3.60.20.10">
    <property type="entry name" value="Glutamine Phosphoribosylpyrophosphate, subunit 1, domain 1"/>
    <property type="match status" value="1"/>
</dbReference>
<keyword evidence="9" id="KW-0315">Glutamine amidotransferase</keyword>
<dbReference type="CDD" id="cd05009">
    <property type="entry name" value="SIS_GlmS_GlmD_2"/>
    <property type="match status" value="1"/>
</dbReference>
<evidence type="ECO:0000256" key="5">
    <source>
        <dbReference type="ARBA" id="ARBA00022490"/>
    </source>
</evidence>
<dbReference type="InterPro" id="IPR017932">
    <property type="entry name" value="GATase_2_dom"/>
</dbReference>
<dbReference type="InterPro" id="IPR035466">
    <property type="entry name" value="GlmS/AgaS_SIS"/>
</dbReference>
<dbReference type="InterPro" id="IPR005855">
    <property type="entry name" value="GFAT"/>
</dbReference>
<dbReference type="GO" id="GO:0004360">
    <property type="term" value="F:glutamine-fructose-6-phosphate transaminase (isomerizing) activity"/>
    <property type="evidence" value="ECO:0007669"/>
    <property type="project" value="UniProtKB-UniRule"/>
</dbReference>
<dbReference type="PANTHER" id="PTHR10937:SF0">
    <property type="entry name" value="GLUTAMINE--FRUCTOSE-6-PHOSPHATE TRANSAMINASE (ISOMERIZING)"/>
    <property type="match status" value="1"/>
</dbReference>
<evidence type="ECO:0000256" key="7">
    <source>
        <dbReference type="ARBA" id="ARBA00022679"/>
    </source>
</evidence>
<dbReference type="GO" id="GO:0006487">
    <property type="term" value="P:protein N-linked glycosylation"/>
    <property type="evidence" value="ECO:0007669"/>
    <property type="project" value="TreeGrafter"/>
</dbReference>
<name>A0A1F7URW5_9BACT</name>
<keyword evidence="5 10" id="KW-0963">Cytoplasm</keyword>
<dbReference type="HAMAP" id="MF_00164">
    <property type="entry name" value="GlmS"/>
    <property type="match status" value="1"/>
</dbReference>
<dbReference type="InterPro" id="IPR035490">
    <property type="entry name" value="GlmS/FrlB_SIS"/>
</dbReference>
<dbReference type="EMBL" id="MGEK01000035">
    <property type="protein sequence ID" value="OGL80999.1"/>
    <property type="molecule type" value="Genomic_DNA"/>
</dbReference>
<dbReference type="InterPro" id="IPR047084">
    <property type="entry name" value="GFAT_N"/>
</dbReference>
<dbReference type="FunFam" id="3.60.20.10:FF:000006">
    <property type="entry name" value="Glutamine--fructose-6-phosphate aminotransferase [isomerizing]"/>
    <property type="match status" value="1"/>
</dbReference>
<dbReference type="PROSITE" id="PS51278">
    <property type="entry name" value="GATASE_TYPE_2"/>
    <property type="match status" value="1"/>
</dbReference>
<dbReference type="Proteomes" id="UP000176846">
    <property type="component" value="Unassembled WGS sequence"/>
</dbReference>
<comment type="subcellular location">
    <subcellularLocation>
        <location evidence="2 10">Cytoplasm</location>
    </subcellularLocation>
</comment>
<dbReference type="CDD" id="cd05008">
    <property type="entry name" value="SIS_GlmS_GlmD_1"/>
    <property type="match status" value="1"/>
</dbReference>
<evidence type="ECO:0000313" key="13">
    <source>
        <dbReference type="EMBL" id="OGL80999.1"/>
    </source>
</evidence>
<dbReference type="SUPFAM" id="SSF53697">
    <property type="entry name" value="SIS domain"/>
    <property type="match status" value="1"/>
</dbReference>
<dbReference type="InterPro" id="IPR001347">
    <property type="entry name" value="SIS_dom"/>
</dbReference>
<dbReference type="GO" id="GO:0005829">
    <property type="term" value="C:cytosol"/>
    <property type="evidence" value="ECO:0007669"/>
    <property type="project" value="TreeGrafter"/>
</dbReference>
<comment type="subunit">
    <text evidence="10">Homodimer.</text>
</comment>
<dbReference type="EC" id="2.6.1.16" evidence="3 10"/>
<evidence type="ECO:0000313" key="14">
    <source>
        <dbReference type="Proteomes" id="UP000176846"/>
    </source>
</evidence>
<reference evidence="13 14" key="1">
    <citation type="journal article" date="2016" name="Nat. Commun.">
        <title>Thousands of microbial genomes shed light on interconnected biogeochemical processes in an aquifer system.</title>
        <authorList>
            <person name="Anantharaman K."/>
            <person name="Brown C.T."/>
            <person name="Hug L.A."/>
            <person name="Sharon I."/>
            <person name="Castelle C.J."/>
            <person name="Probst A.J."/>
            <person name="Thomas B.C."/>
            <person name="Singh A."/>
            <person name="Wilkins M.J."/>
            <person name="Karaoz U."/>
            <person name="Brodie E.L."/>
            <person name="Williams K.H."/>
            <person name="Hubbard S.S."/>
            <person name="Banfield J.F."/>
        </authorList>
    </citation>
    <scope>NUCLEOTIDE SEQUENCE [LARGE SCALE GENOMIC DNA]</scope>
</reference>
<dbReference type="AlphaFoldDB" id="A0A1F7URW5"/>
<evidence type="ECO:0000256" key="9">
    <source>
        <dbReference type="ARBA" id="ARBA00022962"/>
    </source>
</evidence>
<dbReference type="InterPro" id="IPR029055">
    <property type="entry name" value="Ntn_hydrolases_N"/>
</dbReference>
<feature type="domain" description="SIS" evidence="12">
    <location>
        <begin position="292"/>
        <end position="431"/>
    </location>
</feature>
<dbReference type="GO" id="GO:0006047">
    <property type="term" value="P:UDP-N-acetylglucosamine metabolic process"/>
    <property type="evidence" value="ECO:0007669"/>
    <property type="project" value="TreeGrafter"/>
</dbReference>
<feature type="initiator methionine" description="Removed" evidence="10">
    <location>
        <position position="1"/>
    </location>
</feature>
<comment type="caution">
    <text evidence="13">The sequence shown here is derived from an EMBL/GenBank/DDBJ whole genome shotgun (WGS) entry which is preliminary data.</text>
</comment>
<feature type="active site" description="Nucleophile; for GATase activity" evidence="10">
    <location>
        <position position="2"/>
    </location>
</feature>
<feature type="domain" description="Glutamine amidotransferase type-2" evidence="11">
    <location>
        <begin position="2"/>
        <end position="223"/>
    </location>
</feature>
<organism evidence="13 14">
    <name type="scientific">Candidatus Uhrbacteria bacterium RIFCSPLOWO2_01_FULL_47_25</name>
    <dbReference type="NCBI Taxonomy" id="1802402"/>
    <lineage>
        <taxon>Bacteria</taxon>
        <taxon>Candidatus Uhriibacteriota</taxon>
    </lineage>
</organism>
<evidence type="ECO:0000256" key="8">
    <source>
        <dbReference type="ARBA" id="ARBA00022737"/>
    </source>
</evidence>
<dbReference type="FunFam" id="3.40.50.10490:FF:000002">
    <property type="entry name" value="Glutamine--fructose-6-phosphate aminotransferase [isomerizing]"/>
    <property type="match status" value="1"/>
</dbReference>
<evidence type="ECO:0000256" key="3">
    <source>
        <dbReference type="ARBA" id="ARBA00012916"/>
    </source>
</evidence>
<evidence type="ECO:0000259" key="11">
    <source>
        <dbReference type="PROSITE" id="PS51278"/>
    </source>
</evidence>
<dbReference type="Pfam" id="PF01380">
    <property type="entry name" value="SIS"/>
    <property type="match status" value="2"/>
</dbReference>
<comment type="function">
    <text evidence="10">Catalyzes the first step in hexosamine metabolism, converting fructose-6P into glucosamine-6P using glutamine as a nitrogen source.</text>
</comment>
<dbReference type="InterPro" id="IPR046348">
    <property type="entry name" value="SIS_dom_sf"/>
</dbReference>
<dbReference type="GO" id="GO:0005975">
    <property type="term" value="P:carbohydrate metabolic process"/>
    <property type="evidence" value="ECO:0007669"/>
    <property type="project" value="UniProtKB-UniRule"/>
</dbReference>
<accession>A0A1F7URW5</accession>
<evidence type="ECO:0000256" key="10">
    <source>
        <dbReference type="HAMAP-Rule" id="MF_00164"/>
    </source>
</evidence>
<dbReference type="GO" id="GO:0046349">
    <property type="term" value="P:amino sugar biosynthetic process"/>
    <property type="evidence" value="ECO:0007669"/>
    <property type="project" value="UniProtKB-ARBA"/>
</dbReference>
<dbReference type="GO" id="GO:0097367">
    <property type="term" value="F:carbohydrate derivative binding"/>
    <property type="evidence" value="ECO:0007669"/>
    <property type="project" value="InterPro"/>
</dbReference>
<evidence type="ECO:0000259" key="12">
    <source>
        <dbReference type="PROSITE" id="PS51464"/>
    </source>
</evidence>